<evidence type="ECO:0000313" key="2">
    <source>
        <dbReference type="Proteomes" id="UP000014071"/>
    </source>
</evidence>
<dbReference type="RefSeq" id="XP_012192739.1">
    <property type="nucleotide sequence ID" value="XM_012337349.1"/>
</dbReference>
<dbReference type="HOGENOM" id="CLU_2741140_0_0_1"/>
<accession>R9PD23</accession>
<organism evidence="1 2">
    <name type="scientific">Pseudozyma hubeiensis (strain SY62)</name>
    <name type="common">Yeast</name>
    <dbReference type="NCBI Taxonomy" id="1305764"/>
    <lineage>
        <taxon>Eukaryota</taxon>
        <taxon>Fungi</taxon>
        <taxon>Dikarya</taxon>
        <taxon>Basidiomycota</taxon>
        <taxon>Ustilaginomycotina</taxon>
        <taxon>Ustilaginomycetes</taxon>
        <taxon>Ustilaginales</taxon>
        <taxon>Ustilaginaceae</taxon>
        <taxon>Pseudozyma</taxon>
    </lineage>
</organism>
<sequence length="71" mass="8197">MQCGCATVLVELEIRRIDFELLCLPEKKRLPSVCFLSALSLPTICCFLLYQNQTTVSDVIRYQPCERDRGR</sequence>
<gene>
    <name evidence="1" type="ORF">PHSY_006751</name>
</gene>
<dbReference type="EMBL" id="DF238824">
    <property type="protein sequence ID" value="GAC99152.1"/>
    <property type="molecule type" value="Genomic_DNA"/>
</dbReference>
<keyword evidence="2" id="KW-1185">Reference proteome</keyword>
<protein>
    <submittedName>
        <fullName evidence="1">Uncharacterized protein</fullName>
    </submittedName>
</protein>
<reference evidence="2" key="1">
    <citation type="journal article" date="2013" name="Genome Announc.">
        <title>Draft genome sequence of the basidiomycetous yeast-like fungus Pseudozyma hubeiensis SY62, which produces an abundant amount of the biosurfactant mannosylerythritol lipids.</title>
        <authorList>
            <person name="Konishi M."/>
            <person name="Hatada Y."/>
            <person name="Horiuchi J."/>
        </authorList>
    </citation>
    <scope>NUCLEOTIDE SEQUENCE [LARGE SCALE GENOMIC DNA]</scope>
    <source>
        <strain evidence="2">SY62</strain>
    </source>
</reference>
<dbReference type="GeneID" id="24112018"/>
<name>R9PD23_PSEHS</name>
<proteinExistence type="predicted"/>
<evidence type="ECO:0000313" key="1">
    <source>
        <dbReference type="EMBL" id="GAC99152.1"/>
    </source>
</evidence>
<dbReference type="Proteomes" id="UP000014071">
    <property type="component" value="Unassembled WGS sequence"/>
</dbReference>
<dbReference type="AlphaFoldDB" id="R9PD23"/>